<dbReference type="GO" id="GO:0006310">
    <property type="term" value="P:DNA recombination"/>
    <property type="evidence" value="ECO:0007669"/>
    <property type="project" value="TreeGrafter"/>
</dbReference>
<evidence type="ECO:0000256" key="2">
    <source>
        <dbReference type="ARBA" id="ARBA00022840"/>
    </source>
</evidence>
<evidence type="ECO:0000259" key="5">
    <source>
        <dbReference type="PROSITE" id="PS51194"/>
    </source>
</evidence>
<dbReference type="PROSITE" id="PS51192">
    <property type="entry name" value="HELICASE_ATP_BIND_1"/>
    <property type="match status" value="1"/>
</dbReference>
<dbReference type="Proteomes" id="UP000270468">
    <property type="component" value="Unassembled WGS sequence"/>
</dbReference>
<keyword evidence="6" id="KW-0378">Hydrolase</keyword>
<dbReference type="EMBL" id="UXAV01000029">
    <property type="protein sequence ID" value="VDC24015.1"/>
    <property type="molecule type" value="Genomic_DNA"/>
</dbReference>
<dbReference type="AlphaFoldDB" id="A0A3P5WR57"/>
<dbReference type="PANTHER" id="PTHR30580:SF1">
    <property type="entry name" value="COMF OPERON PROTEIN 1"/>
    <property type="match status" value="1"/>
</dbReference>
<keyword evidence="2" id="KW-0067">ATP-binding</keyword>
<dbReference type="SMART" id="SM00490">
    <property type="entry name" value="HELICc"/>
    <property type="match status" value="1"/>
</dbReference>
<dbReference type="GO" id="GO:0043138">
    <property type="term" value="F:3'-5' DNA helicase activity"/>
    <property type="evidence" value="ECO:0007669"/>
    <property type="project" value="TreeGrafter"/>
</dbReference>
<evidence type="ECO:0000259" key="4">
    <source>
        <dbReference type="PROSITE" id="PS51192"/>
    </source>
</evidence>
<dbReference type="OrthoDB" id="2077914at2"/>
<keyword evidence="3" id="KW-0238">DNA-binding</keyword>
<keyword evidence="1" id="KW-0547">Nucleotide-binding</keyword>
<protein>
    <submittedName>
        <fullName evidence="6">Transcription-repair-coupling factor</fullName>
        <ecNumber evidence="6">3.6.4.-</ecNumber>
    </submittedName>
</protein>
<feature type="domain" description="Helicase ATP-binding" evidence="4">
    <location>
        <begin position="134"/>
        <end position="286"/>
    </location>
</feature>
<reference evidence="6 7" key="1">
    <citation type="submission" date="2018-11" db="EMBL/GenBank/DDBJ databases">
        <authorList>
            <person name="Criscuolo A."/>
        </authorList>
    </citation>
    <scope>NUCLEOTIDE SEQUENCE [LARGE SCALE GENOMIC DNA]</scope>
    <source>
        <strain evidence="6">ATB-66</strain>
    </source>
</reference>
<organism evidence="6 7">
    <name type="scientific">Filibacter tadaridae</name>
    <dbReference type="NCBI Taxonomy" id="2483811"/>
    <lineage>
        <taxon>Bacteria</taxon>
        <taxon>Bacillati</taxon>
        <taxon>Bacillota</taxon>
        <taxon>Bacilli</taxon>
        <taxon>Bacillales</taxon>
        <taxon>Caryophanaceae</taxon>
        <taxon>Filibacter</taxon>
    </lineage>
</organism>
<evidence type="ECO:0000313" key="6">
    <source>
        <dbReference type="EMBL" id="VDC24015.1"/>
    </source>
</evidence>
<evidence type="ECO:0000256" key="1">
    <source>
        <dbReference type="ARBA" id="ARBA00022741"/>
    </source>
</evidence>
<dbReference type="InterPro" id="IPR006935">
    <property type="entry name" value="Helicase/UvrB_N"/>
</dbReference>
<dbReference type="Pfam" id="PF04851">
    <property type="entry name" value="ResIII"/>
    <property type="match status" value="1"/>
</dbReference>
<feature type="domain" description="Helicase C-terminal" evidence="5">
    <location>
        <begin position="313"/>
        <end position="459"/>
    </location>
</feature>
<dbReference type="GO" id="GO:0005524">
    <property type="term" value="F:ATP binding"/>
    <property type="evidence" value="ECO:0007669"/>
    <property type="project" value="UniProtKB-KW"/>
</dbReference>
<dbReference type="InterPro" id="IPR001650">
    <property type="entry name" value="Helicase_C-like"/>
</dbReference>
<dbReference type="PANTHER" id="PTHR30580">
    <property type="entry name" value="PRIMOSOMAL PROTEIN N"/>
    <property type="match status" value="1"/>
</dbReference>
<dbReference type="GO" id="GO:0006270">
    <property type="term" value="P:DNA replication initiation"/>
    <property type="evidence" value="ECO:0007669"/>
    <property type="project" value="TreeGrafter"/>
</dbReference>
<dbReference type="GO" id="GO:0016787">
    <property type="term" value="F:hydrolase activity"/>
    <property type="evidence" value="ECO:0007669"/>
    <property type="project" value="UniProtKB-KW"/>
</dbReference>
<sequence length="459" mass="51498">MQNPFDPAIRDFLTGRIWLRLHTPFSIETIDEHIEAGHIQTIPGIISTKSLTRQTNHFCNRCENTTPSRFTTFNCAKCKGPCTYCRHCLKMGRVSTCTELIVWNGEPPTYPTTHSLAWLGTLTPRQQQASNELTTSNQTNIPHLIHAVCGSGKTEILFEPIHKLLTAGKRVCIAAPRVDVILELEPRLRAAFPQTAVEALYGGSESTTASPQLILATTHQLYRFRHAFDAIFVDEADAFPYTAEETLQRAVRKAAKPQAPVHFVTATPSDKLLAHMKKIGHISTINRRYHGHPLPVPRYDALWNYTKRIQKGKLPKKLTEWTQARLDKNEPFLIFFHTIKLMEQAEPLFRQLNPKIAAVHAAHPDRKQHVQALRDKKIPGLLTTTILERGITIPNVQVAVVGAEQLIFNKGALVQIGGRVGRSAHYPTGDFVLFHHGITYAMDEAKNEIIQLNKGGVPT</sequence>
<name>A0A3P5WR57_9BACL</name>
<dbReference type="SUPFAM" id="SSF52540">
    <property type="entry name" value="P-loop containing nucleoside triphosphate hydrolases"/>
    <property type="match status" value="1"/>
</dbReference>
<dbReference type="RefSeq" id="WP_124069411.1">
    <property type="nucleotide sequence ID" value="NZ_CBCRXF010000023.1"/>
</dbReference>
<gene>
    <name evidence="6" type="primary">mfd_2</name>
    <name evidence="6" type="ORF">FILTAD_00980</name>
</gene>
<dbReference type="PROSITE" id="PS51194">
    <property type="entry name" value="HELICASE_CTER"/>
    <property type="match status" value="1"/>
</dbReference>
<dbReference type="SMART" id="SM00487">
    <property type="entry name" value="DEXDc"/>
    <property type="match status" value="1"/>
</dbReference>
<dbReference type="EC" id="3.6.4.-" evidence="6"/>
<dbReference type="GO" id="GO:0003677">
    <property type="term" value="F:DNA binding"/>
    <property type="evidence" value="ECO:0007669"/>
    <property type="project" value="UniProtKB-KW"/>
</dbReference>
<dbReference type="GO" id="GO:0006302">
    <property type="term" value="P:double-strand break repair"/>
    <property type="evidence" value="ECO:0007669"/>
    <property type="project" value="TreeGrafter"/>
</dbReference>
<dbReference type="InterPro" id="IPR014001">
    <property type="entry name" value="Helicase_ATP-bd"/>
</dbReference>
<dbReference type="InterPro" id="IPR027417">
    <property type="entry name" value="P-loop_NTPase"/>
</dbReference>
<proteinExistence type="predicted"/>
<accession>A0A3P5WR57</accession>
<evidence type="ECO:0000313" key="7">
    <source>
        <dbReference type="Proteomes" id="UP000270468"/>
    </source>
</evidence>
<keyword evidence="7" id="KW-1185">Reference proteome</keyword>
<evidence type="ECO:0000256" key="3">
    <source>
        <dbReference type="ARBA" id="ARBA00023125"/>
    </source>
</evidence>
<dbReference type="Gene3D" id="3.40.50.300">
    <property type="entry name" value="P-loop containing nucleotide triphosphate hydrolases"/>
    <property type="match status" value="2"/>
</dbReference>
<dbReference type="Pfam" id="PF00271">
    <property type="entry name" value="Helicase_C"/>
    <property type="match status" value="1"/>
</dbReference>